<accession>A0A3N2D108</accession>
<keyword evidence="3" id="KW-0413">Isomerase</keyword>
<dbReference type="GO" id="GO:0003755">
    <property type="term" value="F:peptidyl-prolyl cis-trans isomerase activity"/>
    <property type="evidence" value="ECO:0007669"/>
    <property type="project" value="InterPro"/>
</dbReference>
<dbReference type="InterPro" id="IPR046357">
    <property type="entry name" value="PPIase_dom_sf"/>
</dbReference>
<reference evidence="3 4" key="1">
    <citation type="submission" date="2018-11" db="EMBL/GenBank/DDBJ databases">
        <title>Sequencing the genomes of 1000 actinobacteria strains.</title>
        <authorList>
            <person name="Klenk H.-P."/>
        </authorList>
    </citation>
    <scope>NUCLEOTIDE SEQUENCE [LARGE SCALE GENOMIC DNA]</scope>
    <source>
        <strain evidence="3 4">DSM 13521</strain>
    </source>
</reference>
<feature type="region of interest" description="Disordered" evidence="1">
    <location>
        <begin position="301"/>
        <end position="325"/>
    </location>
</feature>
<evidence type="ECO:0000256" key="2">
    <source>
        <dbReference type="SAM" id="SignalP"/>
    </source>
</evidence>
<dbReference type="SUPFAM" id="SSF54534">
    <property type="entry name" value="FKBP-like"/>
    <property type="match status" value="1"/>
</dbReference>
<protein>
    <submittedName>
        <fullName evidence="3">Peptidylprolyl isomerase</fullName>
    </submittedName>
</protein>
<keyword evidence="4" id="KW-1185">Reference proteome</keyword>
<feature type="signal peptide" evidence="2">
    <location>
        <begin position="1"/>
        <end position="29"/>
    </location>
</feature>
<dbReference type="Proteomes" id="UP000275356">
    <property type="component" value="Unassembled WGS sequence"/>
</dbReference>
<comment type="caution">
    <text evidence="3">The sequence shown here is derived from an EMBL/GenBank/DDBJ whole genome shotgun (WGS) entry which is preliminary data.</text>
</comment>
<evidence type="ECO:0000313" key="4">
    <source>
        <dbReference type="Proteomes" id="UP000275356"/>
    </source>
</evidence>
<dbReference type="AlphaFoldDB" id="A0A3N2D108"/>
<dbReference type="PROSITE" id="PS51257">
    <property type="entry name" value="PROKAR_LIPOPROTEIN"/>
    <property type="match status" value="1"/>
</dbReference>
<dbReference type="OrthoDB" id="25996at2"/>
<evidence type="ECO:0000256" key="1">
    <source>
        <dbReference type="SAM" id="MobiDB-lite"/>
    </source>
</evidence>
<name>A0A3N2D108_9MICO</name>
<evidence type="ECO:0000313" key="3">
    <source>
        <dbReference type="EMBL" id="ROR93423.1"/>
    </source>
</evidence>
<organism evidence="3 4">
    <name type="scientific">Salana multivorans</name>
    <dbReference type="NCBI Taxonomy" id="120377"/>
    <lineage>
        <taxon>Bacteria</taxon>
        <taxon>Bacillati</taxon>
        <taxon>Actinomycetota</taxon>
        <taxon>Actinomycetes</taxon>
        <taxon>Micrococcales</taxon>
        <taxon>Beutenbergiaceae</taxon>
        <taxon>Salana</taxon>
    </lineage>
</organism>
<proteinExistence type="predicted"/>
<dbReference type="Gene3D" id="3.10.50.40">
    <property type="match status" value="1"/>
</dbReference>
<feature type="chain" id="PRO_5018328742" evidence="2">
    <location>
        <begin position="30"/>
        <end position="325"/>
    </location>
</feature>
<keyword evidence="2" id="KW-0732">Signal</keyword>
<dbReference type="RefSeq" id="WP_123740390.1">
    <property type="nucleotide sequence ID" value="NZ_CALFQU010000002.1"/>
</dbReference>
<dbReference type="EMBL" id="RKHQ01000002">
    <property type="protein sequence ID" value="ROR93423.1"/>
    <property type="molecule type" value="Genomic_DNA"/>
</dbReference>
<gene>
    <name evidence="3" type="ORF">EDD28_2836</name>
</gene>
<sequence>MSGRTSGWTRSVRRAAVAALVVGAAGAVAACGPAGDDPSASPTSTLAVEVAGELGERPSVTIPPGFTVTETSTATLIAGDGPVVTEGQTILLDYFAIDIATGETIADTFATLPEIRTFTADDLGGALYDMIDGATLGSRIERIELGTKKDPHPHVLVVDLPRLRAVGEEIAATVDPGLPTVERGEDGAPVVTIPETSAPHQTQTTTLIKGTGPQVGVGQSVILQLSAVRWSDGAVVDSTWETRPRALAVSDLPRGLAGGLVEQTAGSQVLVVVPPEDGNGVDTLVYVVDILATADVALPPAGTEHEPVEEDPATGEPAVDGSAQG</sequence>